<organism evidence="4 5">
    <name type="scientific">Vogesella oryzagri</name>
    <dbReference type="NCBI Taxonomy" id="3160864"/>
    <lineage>
        <taxon>Bacteria</taxon>
        <taxon>Pseudomonadati</taxon>
        <taxon>Pseudomonadota</taxon>
        <taxon>Betaproteobacteria</taxon>
        <taxon>Neisseriales</taxon>
        <taxon>Chromobacteriaceae</taxon>
        <taxon>Vogesella</taxon>
    </lineage>
</organism>
<proteinExistence type="inferred from homology"/>
<dbReference type="PANTHER" id="PTHR43639:SF1">
    <property type="entry name" value="SHORT-CHAIN DEHYDROGENASE_REDUCTASE FAMILY PROTEIN"/>
    <property type="match status" value="1"/>
</dbReference>
<dbReference type="PRINTS" id="PR00080">
    <property type="entry name" value="SDRFAMILY"/>
</dbReference>
<comment type="caution">
    <text evidence="4">The sequence shown here is derived from an EMBL/GenBank/DDBJ whole genome shotgun (WGS) entry which is preliminary data.</text>
</comment>
<accession>A0ABV1M0M3</accession>
<reference evidence="4" key="1">
    <citation type="submission" date="2024-06" db="EMBL/GenBank/DDBJ databases">
        <title>Genome sequence of Vogesella sp. MAHUQ-64.</title>
        <authorList>
            <person name="Huq M.A."/>
        </authorList>
    </citation>
    <scope>NUCLEOTIDE SEQUENCE</scope>
    <source>
        <strain evidence="4">MAHUQ-64</strain>
    </source>
</reference>
<dbReference type="Proteomes" id="UP001433638">
    <property type="component" value="Unassembled WGS sequence"/>
</dbReference>
<dbReference type="InterPro" id="IPR057326">
    <property type="entry name" value="KR_dom"/>
</dbReference>
<dbReference type="Gene3D" id="3.40.50.720">
    <property type="entry name" value="NAD(P)-binding Rossmann-like Domain"/>
    <property type="match status" value="1"/>
</dbReference>
<dbReference type="NCBIfam" id="NF004777">
    <property type="entry name" value="PRK06123.1"/>
    <property type="match status" value="1"/>
</dbReference>
<dbReference type="SMART" id="SM00822">
    <property type="entry name" value="PKS_KR"/>
    <property type="match status" value="1"/>
</dbReference>
<dbReference type="SUPFAM" id="SSF51735">
    <property type="entry name" value="NAD(P)-binding Rossmann-fold domains"/>
    <property type="match status" value="1"/>
</dbReference>
<dbReference type="Pfam" id="PF13561">
    <property type="entry name" value="adh_short_C2"/>
    <property type="match status" value="1"/>
</dbReference>
<dbReference type="PANTHER" id="PTHR43639">
    <property type="entry name" value="OXIDOREDUCTASE, SHORT-CHAIN DEHYDROGENASE/REDUCTASE FAMILY (AFU_ORTHOLOGUE AFUA_5G02870)"/>
    <property type="match status" value="1"/>
</dbReference>
<dbReference type="EMBL" id="JBEFLD010000002">
    <property type="protein sequence ID" value="MEQ6289708.1"/>
    <property type="molecule type" value="Genomic_DNA"/>
</dbReference>
<dbReference type="CDD" id="cd05233">
    <property type="entry name" value="SDR_c"/>
    <property type="match status" value="1"/>
</dbReference>
<keyword evidence="2" id="KW-0560">Oxidoreductase</keyword>
<evidence type="ECO:0000259" key="3">
    <source>
        <dbReference type="SMART" id="SM00822"/>
    </source>
</evidence>
<dbReference type="InterPro" id="IPR002347">
    <property type="entry name" value="SDR_fam"/>
</dbReference>
<comment type="similarity">
    <text evidence="1">Belongs to the short-chain dehydrogenases/reductases (SDR) family.</text>
</comment>
<evidence type="ECO:0000313" key="5">
    <source>
        <dbReference type="Proteomes" id="UP001433638"/>
    </source>
</evidence>
<protein>
    <submittedName>
        <fullName evidence="4">SDR family oxidoreductase</fullName>
    </submittedName>
</protein>
<sequence length="248" mass="25521">MSKVLLITGAGRGIGAATARLAAQQGYAVAVNYHRSQAAAEAVVAGIRASGGQAVAIAANVADEVDVLRMFAECEAALGPLSALVNNAGVLEQQMRLDEMSTARWQRILATNVIGPLLCCREAVKRLSTRHGGLGGAIVNVSSAAARLGSPGEYVDYAASKGALDTLTMGLAKEVAAEGIRVNGVRPGFIYTDMHADGGEPGRVERVKSAVPMLRGGQPEEVAAAILWLLSDAASFTTGHMLDVAGGR</sequence>
<evidence type="ECO:0000313" key="4">
    <source>
        <dbReference type="EMBL" id="MEQ6289708.1"/>
    </source>
</evidence>
<keyword evidence="5" id="KW-1185">Reference proteome</keyword>
<evidence type="ECO:0000256" key="2">
    <source>
        <dbReference type="ARBA" id="ARBA00023002"/>
    </source>
</evidence>
<feature type="domain" description="Ketoreductase" evidence="3">
    <location>
        <begin position="3"/>
        <end position="183"/>
    </location>
</feature>
<name>A0ABV1M0M3_9NEIS</name>
<gene>
    <name evidence="4" type="ORF">ABNW52_03680</name>
</gene>
<dbReference type="RefSeq" id="WP_349584178.1">
    <property type="nucleotide sequence ID" value="NZ_JBEFLD010000002.1"/>
</dbReference>
<evidence type="ECO:0000256" key="1">
    <source>
        <dbReference type="ARBA" id="ARBA00006484"/>
    </source>
</evidence>
<dbReference type="InterPro" id="IPR036291">
    <property type="entry name" value="NAD(P)-bd_dom_sf"/>
</dbReference>
<dbReference type="PRINTS" id="PR00081">
    <property type="entry name" value="GDHRDH"/>
</dbReference>
<dbReference type="InterPro" id="IPR020904">
    <property type="entry name" value="Sc_DH/Rdtase_CS"/>
</dbReference>
<dbReference type="PROSITE" id="PS00061">
    <property type="entry name" value="ADH_SHORT"/>
    <property type="match status" value="1"/>
</dbReference>